<comment type="caution">
    <text evidence="2">The sequence shown here is derived from an EMBL/GenBank/DDBJ whole genome shotgun (WGS) entry which is preliminary data.</text>
</comment>
<sequence length="88" mass="9265">MTELDSCLAQRQDRHKLATFISLRGNVTECRAAARGSEAGEGGRTDGMKARQPHPSSGDEGGGVAERDGDINDALADALQWNAHSASN</sequence>
<organism evidence="2 3">
    <name type="scientific">Portunus trituberculatus</name>
    <name type="common">Swimming crab</name>
    <name type="synonym">Neptunus trituberculatus</name>
    <dbReference type="NCBI Taxonomy" id="210409"/>
    <lineage>
        <taxon>Eukaryota</taxon>
        <taxon>Metazoa</taxon>
        <taxon>Ecdysozoa</taxon>
        <taxon>Arthropoda</taxon>
        <taxon>Crustacea</taxon>
        <taxon>Multicrustacea</taxon>
        <taxon>Malacostraca</taxon>
        <taxon>Eumalacostraca</taxon>
        <taxon>Eucarida</taxon>
        <taxon>Decapoda</taxon>
        <taxon>Pleocyemata</taxon>
        <taxon>Brachyura</taxon>
        <taxon>Eubrachyura</taxon>
        <taxon>Portunoidea</taxon>
        <taxon>Portunidae</taxon>
        <taxon>Portuninae</taxon>
        <taxon>Portunus</taxon>
    </lineage>
</organism>
<gene>
    <name evidence="2" type="ORF">E2C01_038885</name>
</gene>
<reference evidence="2 3" key="1">
    <citation type="submission" date="2019-05" db="EMBL/GenBank/DDBJ databases">
        <title>Another draft genome of Portunus trituberculatus and its Hox gene families provides insights of decapod evolution.</title>
        <authorList>
            <person name="Jeong J.-H."/>
            <person name="Song I."/>
            <person name="Kim S."/>
            <person name="Choi T."/>
            <person name="Kim D."/>
            <person name="Ryu S."/>
            <person name="Kim W."/>
        </authorList>
    </citation>
    <scope>NUCLEOTIDE SEQUENCE [LARGE SCALE GENOMIC DNA]</scope>
    <source>
        <tissue evidence="2">Muscle</tissue>
    </source>
</reference>
<dbReference type="Proteomes" id="UP000324222">
    <property type="component" value="Unassembled WGS sequence"/>
</dbReference>
<dbReference type="AlphaFoldDB" id="A0A5B7FI53"/>
<accession>A0A5B7FI53</accession>
<proteinExistence type="predicted"/>
<evidence type="ECO:0000313" key="3">
    <source>
        <dbReference type="Proteomes" id="UP000324222"/>
    </source>
</evidence>
<dbReference type="EMBL" id="VSRR010006618">
    <property type="protein sequence ID" value="MPC45195.1"/>
    <property type="molecule type" value="Genomic_DNA"/>
</dbReference>
<name>A0A5B7FI53_PORTR</name>
<evidence type="ECO:0000256" key="1">
    <source>
        <dbReference type="SAM" id="MobiDB-lite"/>
    </source>
</evidence>
<feature type="region of interest" description="Disordered" evidence="1">
    <location>
        <begin position="32"/>
        <end position="71"/>
    </location>
</feature>
<keyword evidence="3" id="KW-1185">Reference proteome</keyword>
<protein>
    <submittedName>
        <fullName evidence="2">Uncharacterized protein</fullName>
    </submittedName>
</protein>
<evidence type="ECO:0000313" key="2">
    <source>
        <dbReference type="EMBL" id="MPC45195.1"/>
    </source>
</evidence>